<reference evidence="2 3" key="1">
    <citation type="submission" date="2014-04" db="EMBL/GenBank/DDBJ databases">
        <authorList>
            <consortium name="DOE Joint Genome Institute"/>
            <person name="Kuo A."/>
            <person name="Kohler A."/>
            <person name="Nagy L.G."/>
            <person name="Floudas D."/>
            <person name="Copeland A."/>
            <person name="Barry K.W."/>
            <person name="Cichocki N."/>
            <person name="Veneault-Fourrey C."/>
            <person name="LaButti K."/>
            <person name="Lindquist E.A."/>
            <person name="Lipzen A."/>
            <person name="Lundell T."/>
            <person name="Morin E."/>
            <person name="Murat C."/>
            <person name="Sun H."/>
            <person name="Tunlid A."/>
            <person name="Henrissat B."/>
            <person name="Grigoriev I.V."/>
            <person name="Hibbett D.S."/>
            <person name="Martin F."/>
            <person name="Nordberg H.P."/>
            <person name="Cantor M.N."/>
            <person name="Hua S.X."/>
        </authorList>
    </citation>
    <scope>NUCLEOTIDE SEQUENCE [LARGE SCALE GENOMIC DNA]</scope>
    <source>
        <strain evidence="2 3">LaAM-08-1</strain>
    </source>
</reference>
<feature type="compositionally biased region" description="Basic residues" evidence="1">
    <location>
        <begin position="54"/>
        <end position="63"/>
    </location>
</feature>
<accession>A0A0C9Y5G8</accession>
<evidence type="ECO:0000313" key="3">
    <source>
        <dbReference type="Proteomes" id="UP000054477"/>
    </source>
</evidence>
<organism evidence="2 3">
    <name type="scientific">Laccaria amethystina LaAM-08-1</name>
    <dbReference type="NCBI Taxonomy" id="1095629"/>
    <lineage>
        <taxon>Eukaryota</taxon>
        <taxon>Fungi</taxon>
        <taxon>Dikarya</taxon>
        <taxon>Basidiomycota</taxon>
        <taxon>Agaricomycotina</taxon>
        <taxon>Agaricomycetes</taxon>
        <taxon>Agaricomycetidae</taxon>
        <taxon>Agaricales</taxon>
        <taxon>Agaricineae</taxon>
        <taxon>Hydnangiaceae</taxon>
        <taxon>Laccaria</taxon>
    </lineage>
</organism>
<evidence type="ECO:0000313" key="2">
    <source>
        <dbReference type="EMBL" id="KIK09199.1"/>
    </source>
</evidence>
<protein>
    <submittedName>
        <fullName evidence="2">Uncharacterized protein</fullName>
    </submittedName>
</protein>
<keyword evidence="3" id="KW-1185">Reference proteome</keyword>
<evidence type="ECO:0000256" key="1">
    <source>
        <dbReference type="SAM" id="MobiDB-lite"/>
    </source>
</evidence>
<dbReference type="EMBL" id="KN838539">
    <property type="protein sequence ID" value="KIK09199.1"/>
    <property type="molecule type" value="Genomic_DNA"/>
</dbReference>
<feature type="region of interest" description="Disordered" evidence="1">
    <location>
        <begin position="41"/>
        <end position="69"/>
    </location>
</feature>
<dbReference type="HOGENOM" id="CLU_2004293_0_0_1"/>
<proteinExistence type="predicted"/>
<dbReference type="Proteomes" id="UP000054477">
    <property type="component" value="Unassembled WGS sequence"/>
</dbReference>
<reference evidence="3" key="2">
    <citation type="submission" date="2015-01" db="EMBL/GenBank/DDBJ databases">
        <title>Evolutionary Origins and Diversification of the Mycorrhizal Mutualists.</title>
        <authorList>
            <consortium name="DOE Joint Genome Institute"/>
            <consortium name="Mycorrhizal Genomics Consortium"/>
            <person name="Kohler A."/>
            <person name="Kuo A."/>
            <person name="Nagy L.G."/>
            <person name="Floudas D."/>
            <person name="Copeland A."/>
            <person name="Barry K.W."/>
            <person name="Cichocki N."/>
            <person name="Veneault-Fourrey C."/>
            <person name="LaButti K."/>
            <person name="Lindquist E.A."/>
            <person name="Lipzen A."/>
            <person name="Lundell T."/>
            <person name="Morin E."/>
            <person name="Murat C."/>
            <person name="Riley R."/>
            <person name="Ohm R."/>
            <person name="Sun H."/>
            <person name="Tunlid A."/>
            <person name="Henrissat B."/>
            <person name="Grigoriev I.V."/>
            <person name="Hibbett D.S."/>
            <person name="Martin F."/>
        </authorList>
    </citation>
    <scope>NUCLEOTIDE SEQUENCE [LARGE SCALE GENOMIC DNA]</scope>
    <source>
        <strain evidence="3">LaAM-08-1</strain>
    </source>
</reference>
<dbReference type="AlphaFoldDB" id="A0A0C9Y5G8"/>
<gene>
    <name evidence="2" type="ORF">K443DRAFT_671685</name>
</gene>
<name>A0A0C9Y5G8_9AGAR</name>
<sequence>MSKIKFTIPHSLCPTLFAFSAYNLKPHTVLKRRNHPSLEYGSVVDRTRESTNGIKKRRSHQQKQMRDTFDEFPLSRREIPYSLSSGSVFPSNGARDENDFLSPLSNGRLIISPIMVIRLGHRAS</sequence>